<dbReference type="InterPro" id="IPR011011">
    <property type="entry name" value="Znf_FYVE_PHD"/>
</dbReference>
<organism evidence="6">
    <name type="scientific">Oppiella nova</name>
    <dbReference type="NCBI Taxonomy" id="334625"/>
    <lineage>
        <taxon>Eukaryota</taxon>
        <taxon>Metazoa</taxon>
        <taxon>Ecdysozoa</taxon>
        <taxon>Arthropoda</taxon>
        <taxon>Chelicerata</taxon>
        <taxon>Arachnida</taxon>
        <taxon>Acari</taxon>
        <taxon>Acariformes</taxon>
        <taxon>Sarcoptiformes</taxon>
        <taxon>Oribatida</taxon>
        <taxon>Brachypylina</taxon>
        <taxon>Oppioidea</taxon>
        <taxon>Oppiidae</taxon>
        <taxon>Oppiella</taxon>
    </lineage>
</organism>
<dbReference type="AlphaFoldDB" id="A0A7R9MHJ7"/>
<keyword evidence="3" id="KW-0862">Zinc</keyword>
<evidence type="ECO:0000259" key="5">
    <source>
        <dbReference type="SMART" id="SM00249"/>
    </source>
</evidence>
<proteinExistence type="predicted"/>
<feature type="compositionally biased region" description="Basic residues" evidence="4">
    <location>
        <begin position="293"/>
        <end position="302"/>
    </location>
</feature>
<evidence type="ECO:0000313" key="6">
    <source>
        <dbReference type="EMBL" id="CAD7660346.1"/>
    </source>
</evidence>
<dbReference type="Proteomes" id="UP000728032">
    <property type="component" value="Unassembled WGS sequence"/>
</dbReference>
<evidence type="ECO:0000256" key="1">
    <source>
        <dbReference type="ARBA" id="ARBA00022723"/>
    </source>
</evidence>
<dbReference type="Gene3D" id="3.30.40.10">
    <property type="entry name" value="Zinc/RING finger domain, C3HC4 (zinc finger)"/>
    <property type="match status" value="2"/>
</dbReference>
<dbReference type="EMBL" id="CAJPVJ010019961">
    <property type="protein sequence ID" value="CAG2177484.1"/>
    <property type="molecule type" value="Genomic_DNA"/>
</dbReference>
<dbReference type="InterPro" id="IPR001965">
    <property type="entry name" value="Znf_PHD"/>
</dbReference>
<accession>A0A7R9MHJ7</accession>
<evidence type="ECO:0000313" key="7">
    <source>
        <dbReference type="Proteomes" id="UP000728032"/>
    </source>
</evidence>
<feature type="region of interest" description="Disordered" evidence="4">
    <location>
        <begin position="259"/>
        <end position="308"/>
    </location>
</feature>
<dbReference type="SUPFAM" id="SSF57903">
    <property type="entry name" value="FYVE/PHD zinc finger"/>
    <property type="match status" value="1"/>
</dbReference>
<protein>
    <recommendedName>
        <fullName evidence="5">Zinc finger PHD-type domain-containing protein</fullName>
    </recommendedName>
</protein>
<feature type="domain" description="Zinc finger PHD-type" evidence="5">
    <location>
        <begin position="310"/>
        <end position="363"/>
    </location>
</feature>
<dbReference type="InterPro" id="IPR013083">
    <property type="entry name" value="Znf_RING/FYVE/PHD"/>
</dbReference>
<evidence type="ECO:0000256" key="4">
    <source>
        <dbReference type="SAM" id="MobiDB-lite"/>
    </source>
</evidence>
<evidence type="ECO:0000256" key="3">
    <source>
        <dbReference type="ARBA" id="ARBA00022833"/>
    </source>
</evidence>
<reference evidence="6" key="1">
    <citation type="submission" date="2020-11" db="EMBL/GenBank/DDBJ databases">
        <authorList>
            <person name="Tran Van P."/>
        </authorList>
    </citation>
    <scope>NUCLEOTIDE SEQUENCE</scope>
</reference>
<dbReference type="GO" id="GO:0008270">
    <property type="term" value="F:zinc ion binding"/>
    <property type="evidence" value="ECO:0007669"/>
    <property type="project" value="UniProtKB-KW"/>
</dbReference>
<evidence type="ECO:0000256" key="2">
    <source>
        <dbReference type="ARBA" id="ARBA00022771"/>
    </source>
</evidence>
<name>A0A7R9MHJ7_9ACAR</name>
<gene>
    <name evidence="6" type="ORF">ONB1V03_LOCUS16916</name>
</gene>
<dbReference type="EMBL" id="OC934786">
    <property type="protein sequence ID" value="CAD7660346.1"/>
    <property type="molecule type" value="Genomic_DNA"/>
</dbReference>
<keyword evidence="1" id="KW-0479">Metal-binding</keyword>
<keyword evidence="7" id="KW-1185">Reference proteome</keyword>
<sequence>MIECQLCNDWFHNTCIQNLQSVYMRKKQQMSQSSQTVATDWPQPQQHLICDLCSRGRRPKVETILTLLCSLQKLPVRLLDGELLQCLAERAINWQNRVREAIELHPDLDNAYNRAIKLQSDSTLDLSQKREEMAAEEATAQALLQLQRSQPIISHSSEMHSPTASTMVSNETMVSNTSPELSPMKNKRKSPLILRVETAAQPLIELSPQSLELLSELLFEGNCLEVSLEETSHLWLVWQLSQPNYRTVLRNNNIEDTEFETNKRKSVSESDGETENKKKKQLNGKEKVLKSGSKMKRSGKRGKSSDTDELCSMKDKCLKPNVAEVNWVYCEGGCEGWYHQLCIGIDNPDEIASLEKFYCIHCRQLKD</sequence>
<keyword evidence="2" id="KW-0863">Zinc-finger</keyword>
<feature type="domain" description="Zinc finger PHD-type" evidence="5">
    <location>
        <begin position="1"/>
        <end position="54"/>
    </location>
</feature>
<dbReference type="SMART" id="SM00249">
    <property type="entry name" value="PHD"/>
    <property type="match status" value="2"/>
</dbReference>
<dbReference type="OrthoDB" id="1678912at2759"/>